<dbReference type="RefSeq" id="WP_250874623.1">
    <property type="nucleotide sequence ID" value="NZ_JALXFV010000008.1"/>
</dbReference>
<dbReference type="Gene3D" id="3.50.50.60">
    <property type="entry name" value="FAD/NAD(P)-binding domain"/>
    <property type="match status" value="2"/>
</dbReference>
<feature type="region of interest" description="Disordered" evidence="6">
    <location>
        <begin position="52"/>
        <end position="77"/>
    </location>
</feature>
<sequence>MSDHTEVCVVGAGPAGSLLAARLAARGRDVVVLDAGPRFDRAEDLQRVERELRPSHSRPDVWEMDQDPSRDGVRDSYSTTGEIDYKLNRARVKGVGGTTLHWGAMTPRLHEQDFEMASRHGIGVDWPIDYGTLEPFYCDAEREMSVSGAPNPYAGPRSEPYPLPAFDPSHSDGIVREAFAEHGAPLHACPRAINSEQNDGRSACMGYGTCQPVCPSGAKYSADVHADRAEKVGARIVDRAPVVRLDHDESGDRVVAAVYERDGERRRVSADVFVLAAGAVEIPRLLLLSTSQRYPDGLANTSGAVGRYFMEHPGIKVVGEFDEPTRQHLVGYETSVSEAFYDHDDGPAGTMIVQPYNDAGEYPVAAALSSRPLSGRLADGDVTAPFASDEWGDALLDDVRERTEGFIALKAWVEQLPEWENRVALDRSRTDDRGHPVPDLQFSVGEHASASLRRAESFLYDVLESAGATEVKTVVGPDEPWFAFHHLGTTRMGTDPESSVVNAQLRTHDLDNCYVASSSVFPTGGAANPTLTIAALSLRLADHLDGTL</sequence>
<feature type="compositionally biased region" description="Basic and acidic residues" evidence="6">
    <location>
        <begin position="52"/>
        <end position="74"/>
    </location>
</feature>
<dbReference type="Proteomes" id="UP001597187">
    <property type="component" value="Unassembled WGS sequence"/>
</dbReference>
<evidence type="ECO:0000256" key="3">
    <source>
        <dbReference type="ARBA" id="ARBA00022630"/>
    </source>
</evidence>
<proteinExistence type="inferred from homology"/>
<evidence type="ECO:0000256" key="4">
    <source>
        <dbReference type="ARBA" id="ARBA00022827"/>
    </source>
</evidence>
<evidence type="ECO:0000313" key="8">
    <source>
        <dbReference type="EMBL" id="MFD1514682.1"/>
    </source>
</evidence>
<dbReference type="InterPro" id="IPR051473">
    <property type="entry name" value="P2Ox-like"/>
</dbReference>
<evidence type="ECO:0000256" key="5">
    <source>
        <dbReference type="ARBA" id="ARBA00023002"/>
    </source>
</evidence>
<keyword evidence="3" id="KW-0285">Flavoprotein</keyword>
<protein>
    <submittedName>
        <fullName evidence="8">GMC family oxidoreductase</fullName>
    </submittedName>
</protein>
<dbReference type="Pfam" id="PF00732">
    <property type="entry name" value="GMC_oxred_N"/>
    <property type="match status" value="1"/>
</dbReference>
<keyword evidence="5" id="KW-0560">Oxidoreductase</keyword>
<dbReference type="Pfam" id="PF13450">
    <property type="entry name" value="NAD_binding_8"/>
    <property type="match status" value="1"/>
</dbReference>
<evidence type="ECO:0000256" key="6">
    <source>
        <dbReference type="SAM" id="MobiDB-lite"/>
    </source>
</evidence>
<dbReference type="PROSITE" id="PS00221">
    <property type="entry name" value="MIP"/>
    <property type="match status" value="1"/>
</dbReference>
<reference evidence="8 9" key="1">
    <citation type="journal article" date="2019" name="Int. J. Syst. Evol. Microbiol.">
        <title>The Global Catalogue of Microorganisms (GCM) 10K type strain sequencing project: providing services to taxonomists for standard genome sequencing and annotation.</title>
        <authorList>
            <consortium name="The Broad Institute Genomics Platform"/>
            <consortium name="The Broad Institute Genome Sequencing Center for Infectious Disease"/>
            <person name="Wu L."/>
            <person name="Ma J."/>
        </authorList>
    </citation>
    <scope>NUCLEOTIDE SEQUENCE [LARGE SCALE GENOMIC DNA]</scope>
    <source>
        <strain evidence="8 9">CGMCC 1.12563</strain>
    </source>
</reference>
<dbReference type="InterPro" id="IPR000172">
    <property type="entry name" value="GMC_OxRdtase_N"/>
</dbReference>
<gene>
    <name evidence="8" type="ORF">ACFSBT_15485</name>
</gene>
<dbReference type="InterPro" id="IPR036188">
    <property type="entry name" value="FAD/NAD-bd_sf"/>
</dbReference>
<keyword evidence="9" id="KW-1185">Reference proteome</keyword>
<evidence type="ECO:0000256" key="1">
    <source>
        <dbReference type="ARBA" id="ARBA00001974"/>
    </source>
</evidence>
<dbReference type="GO" id="GO:0016491">
    <property type="term" value="F:oxidoreductase activity"/>
    <property type="evidence" value="ECO:0007669"/>
    <property type="project" value="UniProtKB-KW"/>
</dbReference>
<comment type="similarity">
    <text evidence="2">Belongs to the GMC oxidoreductase family.</text>
</comment>
<dbReference type="Pfam" id="PF05199">
    <property type="entry name" value="GMC_oxred_C"/>
    <property type="match status" value="1"/>
</dbReference>
<dbReference type="AlphaFoldDB" id="A0ABD6AYP3"/>
<dbReference type="InterPro" id="IPR007867">
    <property type="entry name" value="GMC_OxRtase_C"/>
</dbReference>
<dbReference type="EMBL" id="JBHUDC010000008">
    <property type="protein sequence ID" value="MFD1514682.1"/>
    <property type="molecule type" value="Genomic_DNA"/>
</dbReference>
<evidence type="ECO:0000313" key="9">
    <source>
        <dbReference type="Proteomes" id="UP001597187"/>
    </source>
</evidence>
<evidence type="ECO:0000256" key="2">
    <source>
        <dbReference type="ARBA" id="ARBA00010790"/>
    </source>
</evidence>
<dbReference type="InterPro" id="IPR017896">
    <property type="entry name" value="4Fe4S_Fe-S-bd"/>
</dbReference>
<comment type="cofactor">
    <cofactor evidence="1">
        <name>FAD</name>
        <dbReference type="ChEBI" id="CHEBI:57692"/>
    </cofactor>
</comment>
<accession>A0ABD6AYP3</accession>
<feature type="domain" description="4Fe-4S ferredoxin-type" evidence="7">
    <location>
        <begin position="194"/>
        <end position="224"/>
    </location>
</feature>
<dbReference type="SUPFAM" id="SSF54373">
    <property type="entry name" value="FAD-linked reductases, C-terminal domain"/>
    <property type="match status" value="1"/>
</dbReference>
<name>A0ABD6AYP3_9EURY</name>
<evidence type="ECO:0000259" key="7">
    <source>
        <dbReference type="PROSITE" id="PS51379"/>
    </source>
</evidence>
<dbReference type="PANTHER" id="PTHR42784:SF1">
    <property type="entry name" value="PYRANOSE 2-OXIDASE"/>
    <property type="match status" value="1"/>
</dbReference>
<dbReference type="InterPro" id="IPR022357">
    <property type="entry name" value="MIP_CS"/>
</dbReference>
<dbReference type="SUPFAM" id="SSF51905">
    <property type="entry name" value="FAD/NAD(P)-binding domain"/>
    <property type="match status" value="1"/>
</dbReference>
<organism evidence="8 9">
    <name type="scientific">Halomarina rubra</name>
    <dbReference type="NCBI Taxonomy" id="2071873"/>
    <lineage>
        <taxon>Archaea</taxon>
        <taxon>Methanobacteriati</taxon>
        <taxon>Methanobacteriota</taxon>
        <taxon>Stenosarchaea group</taxon>
        <taxon>Halobacteria</taxon>
        <taxon>Halobacteriales</taxon>
        <taxon>Natronomonadaceae</taxon>
        <taxon>Halomarina</taxon>
    </lineage>
</organism>
<comment type="caution">
    <text evidence="8">The sequence shown here is derived from an EMBL/GenBank/DDBJ whole genome shotgun (WGS) entry which is preliminary data.</text>
</comment>
<dbReference type="PANTHER" id="PTHR42784">
    <property type="entry name" value="PYRANOSE 2-OXIDASE"/>
    <property type="match status" value="1"/>
</dbReference>
<dbReference type="PROSITE" id="PS51379">
    <property type="entry name" value="4FE4S_FER_2"/>
    <property type="match status" value="1"/>
</dbReference>
<keyword evidence="4" id="KW-0274">FAD</keyword>